<name>A0A3P7NRJ5_DIBLA</name>
<proteinExistence type="predicted"/>
<accession>A0A3P7NRJ5</accession>
<dbReference type="AlphaFoldDB" id="A0A3P7NRJ5"/>
<sequence length="43" mass="4448">MTMGFMVSSHAHGGSAIFGNSSLDSAVRRFGDDRVTSTVPSSS</sequence>
<keyword evidence="2" id="KW-1185">Reference proteome</keyword>
<gene>
    <name evidence="1" type="ORF">DILT_LOCUS19609</name>
</gene>
<dbReference type="EMBL" id="UYRU01116706">
    <property type="protein sequence ID" value="VDN45455.1"/>
    <property type="molecule type" value="Genomic_DNA"/>
</dbReference>
<evidence type="ECO:0000313" key="2">
    <source>
        <dbReference type="Proteomes" id="UP000281553"/>
    </source>
</evidence>
<protein>
    <submittedName>
        <fullName evidence="1">Uncharacterized protein</fullName>
    </submittedName>
</protein>
<organism evidence="1 2">
    <name type="scientific">Dibothriocephalus latus</name>
    <name type="common">Fish tapeworm</name>
    <name type="synonym">Diphyllobothrium latum</name>
    <dbReference type="NCBI Taxonomy" id="60516"/>
    <lineage>
        <taxon>Eukaryota</taxon>
        <taxon>Metazoa</taxon>
        <taxon>Spiralia</taxon>
        <taxon>Lophotrochozoa</taxon>
        <taxon>Platyhelminthes</taxon>
        <taxon>Cestoda</taxon>
        <taxon>Eucestoda</taxon>
        <taxon>Diphyllobothriidea</taxon>
        <taxon>Diphyllobothriidae</taxon>
        <taxon>Dibothriocephalus</taxon>
    </lineage>
</organism>
<reference evidence="1 2" key="1">
    <citation type="submission" date="2018-11" db="EMBL/GenBank/DDBJ databases">
        <authorList>
            <consortium name="Pathogen Informatics"/>
        </authorList>
    </citation>
    <scope>NUCLEOTIDE SEQUENCE [LARGE SCALE GENOMIC DNA]</scope>
</reference>
<dbReference type="Proteomes" id="UP000281553">
    <property type="component" value="Unassembled WGS sequence"/>
</dbReference>
<evidence type="ECO:0000313" key="1">
    <source>
        <dbReference type="EMBL" id="VDN45455.1"/>
    </source>
</evidence>